<dbReference type="Gramene" id="TuG1812G0700001804.01.T01">
    <property type="protein sequence ID" value="TuG1812G0700001804.01.T01.cds420533"/>
    <property type="gene ID" value="TuG1812G0700001804.01"/>
</dbReference>
<feature type="region of interest" description="Disordered" evidence="1">
    <location>
        <begin position="349"/>
        <end position="382"/>
    </location>
</feature>
<evidence type="ECO:0000313" key="2">
    <source>
        <dbReference type="EnsemblPlants" id="TuG1812G0700001804.01.T01.cds420533"/>
    </source>
</evidence>
<evidence type="ECO:0000256" key="1">
    <source>
        <dbReference type="SAM" id="MobiDB-lite"/>
    </source>
</evidence>
<name>A0A8R7V4B6_TRIUA</name>
<organism evidence="2 3">
    <name type="scientific">Triticum urartu</name>
    <name type="common">Red wild einkorn</name>
    <name type="synonym">Crithodium urartu</name>
    <dbReference type="NCBI Taxonomy" id="4572"/>
    <lineage>
        <taxon>Eukaryota</taxon>
        <taxon>Viridiplantae</taxon>
        <taxon>Streptophyta</taxon>
        <taxon>Embryophyta</taxon>
        <taxon>Tracheophyta</taxon>
        <taxon>Spermatophyta</taxon>
        <taxon>Magnoliopsida</taxon>
        <taxon>Liliopsida</taxon>
        <taxon>Poales</taxon>
        <taxon>Poaceae</taxon>
        <taxon>BOP clade</taxon>
        <taxon>Pooideae</taxon>
        <taxon>Triticodae</taxon>
        <taxon>Triticeae</taxon>
        <taxon>Triticinae</taxon>
        <taxon>Triticum</taxon>
    </lineage>
</organism>
<protein>
    <submittedName>
        <fullName evidence="2">Uncharacterized protein</fullName>
    </submittedName>
</protein>
<feature type="compositionally biased region" description="Basic and acidic residues" evidence="1">
    <location>
        <begin position="352"/>
        <end position="376"/>
    </location>
</feature>
<dbReference type="AlphaFoldDB" id="A0A8R7V4B6"/>
<proteinExistence type="predicted"/>
<sequence>MRHDEAGVFPPLAVVQRRDVEARLHGHVPAARPPHRAIGDMVQHPGLEPAEPLRHVPERRLPGGHQHVRHAQQVHLRPGLVLVRPHVVALRLLVARLVHHHHLAVRRRALPVHLLHLVAVPALEGGDQDGRRLLGTGSRRLVVVLLLVQHRREQPLALRARLDLLQDLRRLRLPGEDAHLDAHHAPRRREVRAVVPRDEAPHWVRRVEQVAAEVVEHGVRLREEHAELLLERLHQEQPWHDVAVRPHHQPLDIPENPLVVVAEEELVVVRLVVVEVDVRERRQLGGGGAVRLAGSEHSVLPHSPKPLRRVEVKALVVEEWEPRRQQPRRVWERLAEELVHHVAGVDEEDAVGEQRVEERRRRREDPVAEATVRDGDQVSALR</sequence>
<keyword evidence="3" id="KW-1185">Reference proteome</keyword>
<accession>A0A8R7V4B6</accession>
<reference evidence="2" key="3">
    <citation type="submission" date="2022-06" db="UniProtKB">
        <authorList>
            <consortium name="EnsemblPlants"/>
        </authorList>
    </citation>
    <scope>IDENTIFICATION</scope>
</reference>
<evidence type="ECO:0000313" key="3">
    <source>
        <dbReference type="Proteomes" id="UP000015106"/>
    </source>
</evidence>
<reference evidence="3" key="1">
    <citation type="journal article" date="2013" name="Nature">
        <title>Draft genome of the wheat A-genome progenitor Triticum urartu.</title>
        <authorList>
            <person name="Ling H.Q."/>
            <person name="Zhao S."/>
            <person name="Liu D."/>
            <person name="Wang J."/>
            <person name="Sun H."/>
            <person name="Zhang C."/>
            <person name="Fan H."/>
            <person name="Li D."/>
            <person name="Dong L."/>
            <person name="Tao Y."/>
            <person name="Gao C."/>
            <person name="Wu H."/>
            <person name="Li Y."/>
            <person name="Cui Y."/>
            <person name="Guo X."/>
            <person name="Zheng S."/>
            <person name="Wang B."/>
            <person name="Yu K."/>
            <person name="Liang Q."/>
            <person name="Yang W."/>
            <person name="Lou X."/>
            <person name="Chen J."/>
            <person name="Feng M."/>
            <person name="Jian J."/>
            <person name="Zhang X."/>
            <person name="Luo G."/>
            <person name="Jiang Y."/>
            <person name="Liu J."/>
            <person name="Wang Z."/>
            <person name="Sha Y."/>
            <person name="Zhang B."/>
            <person name="Wu H."/>
            <person name="Tang D."/>
            <person name="Shen Q."/>
            <person name="Xue P."/>
            <person name="Zou S."/>
            <person name="Wang X."/>
            <person name="Liu X."/>
            <person name="Wang F."/>
            <person name="Yang Y."/>
            <person name="An X."/>
            <person name="Dong Z."/>
            <person name="Zhang K."/>
            <person name="Zhang X."/>
            <person name="Luo M.C."/>
            <person name="Dvorak J."/>
            <person name="Tong Y."/>
            <person name="Wang J."/>
            <person name="Yang H."/>
            <person name="Li Z."/>
            <person name="Wang D."/>
            <person name="Zhang A."/>
            <person name="Wang J."/>
        </authorList>
    </citation>
    <scope>NUCLEOTIDE SEQUENCE</scope>
    <source>
        <strain evidence="3">cv. G1812</strain>
    </source>
</reference>
<dbReference type="EnsemblPlants" id="TuG1812G0700001804.01.T01">
    <property type="protein sequence ID" value="TuG1812G0700001804.01.T01.cds420533"/>
    <property type="gene ID" value="TuG1812G0700001804.01"/>
</dbReference>
<dbReference type="Proteomes" id="UP000015106">
    <property type="component" value="Chromosome 7"/>
</dbReference>
<reference evidence="2" key="2">
    <citation type="submission" date="2018-03" db="EMBL/GenBank/DDBJ databases">
        <title>The Triticum urartu genome reveals the dynamic nature of wheat genome evolution.</title>
        <authorList>
            <person name="Ling H."/>
            <person name="Ma B."/>
            <person name="Shi X."/>
            <person name="Liu H."/>
            <person name="Dong L."/>
            <person name="Sun H."/>
            <person name="Cao Y."/>
            <person name="Gao Q."/>
            <person name="Zheng S."/>
            <person name="Li Y."/>
            <person name="Yu Y."/>
            <person name="Du H."/>
            <person name="Qi M."/>
            <person name="Li Y."/>
            <person name="Yu H."/>
            <person name="Cui Y."/>
            <person name="Wang N."/>
            <person name="Chen C."/>
            <person name="Wu H."/>
            <person name="Zhao Y."/>
            <person name="Zhang J."/>
            <person name="Li Y."/>
            <person name="Zhou W."/>
            <person name="Zhang B."/>
            <person name="Hu W."/>
            <person name="Eijk M."/>
            <person name="Tang J."/>
            <person name="Witsenboer H."/>
            <person name="Zhao S."/>
            <person name="Li Z."/>
            <person name="Zhang A."/>
            <person name="Wang D."/>
            <person name="Liang C."/>
        </authorList>
    </citation>
    <scope>NUCLEOTIDE SEQUENCE [LARGE SCALE GENOMIC DNA]</scope>
    <source>
        <strain evidence="2">cv. G1812</strain>
    </source>
</reference>